<dbReference type="OrthoDB" id="10266980at2759"/>
<evidence type="ECO:0000313" key="2">
    <source>
        <dbReference type="Proteomes" id="UP000308549"/>
    </source>
</evidence>
<gene>
    <name evidence="1" type="ORF">B0A50_00304</name>
</gene>
<evidence type="ECO:0008006" key="3">
    <source>
        <dbReference type="Google" id="ProtNLM"/>
    </source>
</evidence>
<sequence>MAGDFLRQHGIDINAEMDRIQHGLQQPADPVAENAGKVSGILNASLPNTAPNARHDIHFNSANEVAIISPSIPTQESFTPQQQTFLNAQGALVTPSLCHPHIHLDKPFLLSHPKYSDLQLTRGDFSEAMELTGKAKAKFARADLLERGQRLIDESVAAGVTHMRAFVEVDAGVGTKCLDAGIELKKAAEAQGRCTVQICAFAQLPLFTASQGDEEGAVIRGLMEDAASQAEVDVVGSTPYVEGDRGKMERNVEWMVELSAKFMVHLDFHLDYNLDPEVEPLVWHVVSTLKLLDWKSKTQAEKTVMLGHCTRLTLFTDDQWRSLADDIKQAELPISFVGLPTSDLFIMPFPPPSTSTRRTLDVPRLIKDFDLNACLGVNNIGNAFTPQGSCDPLTLACSGVAVYQAGTKLDAELLYECVSTRARAAIGLGRAAHGSGKDVSLDVKGGDSSLLVFGSETEKWRTRSFVSETVYIVVPPQLKSFKADLSRSVAPHLFDPSSTGSHLTIFLAQW</sequence>
<organism evidence="1 2">
    <name type="scientific">Salinomyces thailandicus</name>
    <dbReference type="NCBI Taxonomy" id="706561"/>
    <lineage>
        <taxon>Eukaryota</taxon>
        <taxon>Fungi</taxon>
        <taxon>Dikarya</taxon>
        <taxon>Ascomycota</taxon>
        <taxon>Pezizomycotina</taxon>
        <taxon>Dothideomycetes</taxon>
        <taxon>Dothideomycetidae</taxon>
        <taxon>Mycosphaerellales</taxon>
        <taxon>Teratosphaeriaceae</taxon>
        <taxon>Salinomyces</taxon>
    </lineage>
</organism>
<accession>A0A4U0UFS8</accession>
<reference evidence="1 2" key="1">
    <citation type="submission" date="2017-03" db="EMBL/GenBank/DDBJ databases">
        <title>Genomes of endolithic fungi from Antarctica.</title>
        <authorList>
            <person name="Coleine C."/>
            <person name="Masonjones S."/>
            <person name="Stajich J.E."/>
        </authorList>
    </citation>
    <scope>NUCLEOTIDE SEQUENCE [LARGE SCALE GENOMIC DNA]</scope>
    <source>
        <strain evidence="1 2">CCFEE 6315</strain>
    </source>
</reference>
<dbReference type="Gene3D" id="3.20.20.140">
    <property type="entry name" value="Metal-dependent hydrolases"/>
    <property type="match status" value="1"/>
</dbReference>
<evidence type="ECO:0000313" key="1">
    <source>
        <dbReference type="EMBL" id="TKA34324.1"/>
    </source>
</evidence>
<dbReference type="Proteomes" id="UP000308549">
    <property type="component" value="Unassembled WGS sequence"/>
</dbReference>
<dbReference type="SUPFAM" id="SSF51556">
    <property type="entry name" value="Metallo-dependent hydrolases"/>
    <property type="match status" value="1"/>
</dbReference>
<dbReference type="PANTHER" id="PTHR32027:SF0">
    <property type="entry name" value="CYTOSINE DEAMINASE"/>
    <property type="match status" value="1"/>
</dbReference>
<dbReference type="InterPro" id="IPR052349">
    <property type="entry name" value="Metallo-hydrolase_Enzymes"/>
</dbReference>
<comment type="caution">
    <text evidence="1">The sequence shown here is derived from an EMBL/GenBank/DDBJ whole genome shotgun (WGS) entry which is preliminary data.</text>
</comment>
<dbReference type="InterPro" id="IPR032466">
    <property type="entry name" value="Metal_Hydrolase"/>
</dbReference>
<keyword evidence="2" id="KW-1185">Reference proteome</keyword>
<dbReference type="AlphaFoldDB" id="A0A4U0UFS8"/>
<dbReference type="GO" id="GO:0016814">
    <property type="term" value="F:hydrolase activity, acting on carbon-nitrogen (but not peptide) bonds, in cyclic amidines"/>
    <property type="evidence" value="ECO:0007669"/>
    <property type="project" value="TreeGrafter"/>
</dbReference>
<proteinExistence type="predicted"/>
<name>A0A4U0UFS8_9PEZI</name>
<dbReference type="EMBL" id="NAJL01000001">
    <property type="protein sequence ID" value="TKA34324.1"/>
    <property type="molecule type" value="Genomic_DNA"/>
</dbReference>
<dbReference type="PANTHER" id="PTHR32027">
    <property type="entry name" value="CYTOSINE DEAMINASE"/>
    <property type="match status" value="1"/>
</dbReference>
<protein>
    <recommendedName>
        <fullName evidence="3">Metallo-dependent hydrolase</fullName>
    </recommendedName>
</protein>